<reference evidence="5 6" key="1">
    <citation type="submission" date="2020-05" db="EMBL/GenBank/DDBJ databases">
        <title>Aquincola sp. isolate from soil.</title>
        <authorList>
            <person name="Han J."/>
            <person name="Kim D.-U."/>
        </authorList>
    </citation>
    <scope>NUCLEOTIDE SEQUENCE [LARGE SCALE GENOMIC DNA]</scope>
    <source>
        <strain evidence="5 6">S2</strain>
    </source>
</reference>
<protein>
    <submittedName>
        <fullName evidence="5">Diguanylate cyclase</fullName>
    </submittedName>
</protein>
<organism evidence="5 6">
    <name type="scientific">Pseudaquabacterium terrae</name>
    <dbReference type="NCBI Taxonomy" id="2732868"/>
    <lineage>
        <taxon>Bacteria</taxon>
        <taxon>Pseudomonadati</taxon>
        <taxon>Pseudomonadota</taxon>
        <taxon>Betaproteobacteria</taxon>
        <taxon>Burkholderiales</taxon>
        <taxon>Sphaerotilaceae</taxon>
        <taxon>Pseudaquabacterium</taxon>
    </lineage>
</organism>
<dbReference type="CDD" id="cd00130">
    <property type="entry name" value="PAS"/>
    <property type="match status" value="2"/>
</dbReference>
<dbReference type="CDD" id="cd01949">
    <property type="entry name" value="GGDEF"/>
    <property type="match status" value="1"/>
</dbReference>
<evidence type="ECO:0000259" key="1">
    <source>
        <dbReference type="PROSITE" id="PS50112"/>
    </source>
</evidence>
<dbReference type="Pfam" id="PF13426">
    <property type="entry name" value="PAS_9"/>
    <property type="match status" value="1"/>
</dbReference>
<dbReference type="InterPro" id="IPR052155">
    <property type="entry name" value="Biofilm_reg_signaling"/>
</dbReference>
<dbReference type="PROSITE" id="PS50113">
    <property type="entry name" value="PAC"/>
    <property type="match status" value="1"/>
</dbReference>
<dbReference type="SUPFAM" id="SSF55073">
    <property type="entry name" value="Nucleotide cyclase"/>
    <property type="match status" value="1"/>
</dbReference>
<evidence type="ECO:0000313" key="5">
    <source>
        <dbReference type="EMBL" id="NRF66708.1"/>
    </source>
</evidence>
<dbReference type="Gene3D" id="3.30.450.20">
    <property type="entry name" value="PAS domain"/>
    <property type="match status" value="3"/>
</dbReference>
<dbReference type="SMART" id="SM00267">
    <property type="entry name" value="GGDEF"/>
    <property type="match status" value="1"/>
</dbReference>
<dbReference type="Proteomes" id="UP000737171">
    <property type="component" value="Unassembled WGS sequence"/>
</dbReference>
<feature type="domain" description="PAS" evidence="1">
    <location>
        <begin position="128"/>
        <end position="199"/>
    </location>
</feature>
<feature type="domain" description="EAL" evidence="3">
    <location>
        <begin position="549"/>
        <end position="803"/>
    </location>
</feature>
<dbReference type="InterPro" id="IPR000160">
    <property type="entry name" value="GGDEF_dom"/>
</dbReference>
<gene>
    <name evidence="5" type="ORF">HLB44_06910</name>
</gene>
<dbReference type="SMART" id="SM00052">
    <property type="entry name" value="EAL"/>
    <property type="match status" value="1"/>
</dbReference>
<dbReference type="RefSeq" id="WP_173121817.1">
    <property type="nucleotide sequence ID" value="NZ_JABRWJ010000002.1"/>
</dbReference>
<dbReference type="PROSITE" id="PS50883">
    <property type="entry name" value="EAL"/>
    <property type="match status" value="1"/>
</dbReference>
<dbReference type="Gene3D" id="3.20.20.450">
    <property type="entry name" value="EAL domain"/>
    <property type="match status" value="1"/>
</dbReference>
<accession>A0ABX2ED76</accession>
<dbReference type="PANTHER" id="PTHR44757">
    <property type="entry name" value="DIGUANYLATE CYCLASE DGCP"/>
    <property type="match status" value="1"/>
</dbReference>
<keyword evidence="6" id="KW-1185">Reference proteome</keyword>
<evidence type="ECO:0000259" key="4">
    <source>
        <dbReference type="PROSITE" id="PS50887"/>
    </source>
</evidence>
<name>A0ABX2ED76_9BURK</name>
<proteinExistence type="predicted"/>
<dbReference type="InterPro" id="IPR013656">
    <property type="entry name" value="PAS_4"/>
</dbReference>
<dbReference type="InterPro" id="IPR001633">
    <property type="entry name" value="EAL_dom"/>
</dbReference>
<dbReference type="Pfam" id="PF08448">
    <property type="entry name" value="PAS_4"/>
    <property type="match status" value="2"/>
</dbReference>
<evidence type="ECO:0000313" key="6">
    <source>
        <dbReference type="Proteomes" id="UP000737171"/>
    </source>
</evidence>
<dbReference type="SUPFAM" id="SSF55785">
    <property type="entry name" value="PYP-like sensor domain (PAS domain)"/>
    <property type="match status" value="3"/>
</dbReference>
<dbReference type="PROSITE" id="PS50887">
    <property type="entry name" value="GGDEF"/>
    <property type="match status" value="1"/>
</dbReference>
<dbReference type="NCBIfam" id="TIGR00229">
    <property type="entry name" value="sensory_box"/>
    <property type="match status" value="2"/>
</dbReference>
<feature type="domain" description="PAS" evidence="1">
    <location>
        <begin position="257"/>
        <end position="326"/>
    </location>
</feature>
<feature type="domain" description="GGDEF" evidence="4">
    <location>
        <begin position="407"/>
        <end position="540"/>
    </location>
</feature>
<dbReference type="SMART" id="SM00091">
    <property type="entry name" value="PAS"/>
    <property type="match status" value="3"/>
</dbReference>
<sequence length="814" mass="86552">MQPAEGPARSLAAAPQGWDRLPVPALELSSDAHALHANAAMAALAGLPAGALLGTGWFAVLSPDRRAALFAALAAQRDFTLEIRLLRHDGVKAWVDLEARWLPQSGSFLCLLQDCTTLKLAVQDAQAMASRFELLANNLPVLIAYYESAGFTCLYANPQYAATFGLKPEAVTGRTFAQVIGDDAAREIQPHVDLMLKARRTVSYMRQLPGPQPAGRPRWLEVSLVPHLGSDGHPFGAFVLISDITRHREAEAAVRESEERMAKFMQASVEGIVFHHAGLITDLNAPMAALVGGTREQLLGRHVLDFIAPRQLARVQQVMAQGAELSYETEIVDLQGRAIPVEFIVRTLQRGDDQLRMTIVRDLRDRQAAQERIRQLAHHDTLTGLLNRGAFVERLEAELAHPPADGRPIALLFIDLDHFKRINDSLGHGAGDALLRAVGARIADALPPQGAAGRFGGDEFVVLLPGVADRREAALAAERLRAAVQAPVHFGGRQLAVTPTVGVALFPEHGRDADTLLRHADAALYAGKAAGRDAVTVFEPALGVAIDEGLRLEAELAAALERGEFELRLQPRLAAADGRPAAIEALLCWRHPQRGLLAPAAFAGRVAQPRLLQPLAAWALREALRVQRGWRDAGHPALPVLLSLASLQLDGPALLAALGEALAAQAPAHGALLLALDERQCADEGARLPRLLAGLQRLGVAVLLEGLGRGGLALTRLRELPLAGWSLDPTLIDALPDDAAAAAVVRSLIGLAHGLGRCVAATGVHAAAQRDWLIAAGCTQLQGDAVEPALAPAALMQWLAAGAADAALPATSSP</sequence>
<dbReference type="PROSITE" id="PS50112">
    <property type="entry name" value="PAS"/>
    <property type="match status" value="2"/>
</dbReference>
<evidence type="ECO:0000259" key="2">
    <source>
        <dbReference type="PROSITE" id="PS50113"/>
    </source>
</evidence>
<dbReference type="InterPro" id="IPR029787">
    <property type="entry name" value="Nucleotide_cyclase"/>
</dbReference>
<dbReference type="PANTHER" id="PTHR44757:SF2">
    <property type="entry name" value="BIOFILM ARCHITECTURE MAINTENANCE PROTEIN MBAA"/>
    <property type="match status" value="1"/>
</dbReference>
<dbReference type="InterPro" id="IPR000700">
    <property type="entry name" value="PAS-assoc_C"/>
</dbReference>
<evidence type="ECO:0000259" key="3">
    <source>
        <dbReference type="PROSITE" id="PS50883"/>
    </source>
</evidence>
<dbReference type="CDD" id="cd01948">
    <property type="entry name" value="EAL"/>
    <property type="match status" value="1"/>
</dbReference>
<dbReference type="SUPFAM" id="SSF141868">
    <property type="entry name" value="EAL domain-like"/>
    <property type="match status" value="1"/>
</dbReference>
<dbReference type="InterPro" id="IPR035965">
    <property type="entry name" value="PAS-like_dom_sf"/>
</dbReference>
<feature type="domain" description="PAC" evidence="2">
    <location>
        <begin position="198"/>
        <end position="256"/>
    </location>
</feature>
<comment type="caution">
    <text evidence="5">The sequence shown here is derived from an EMBL/GenBank/DDBJ whole genome shotgun (WGS) entry which is preliminary data.</text>
</comment>
<dbReference type="NCBIfam" id="TIGR00254">
    <property type="entry name" value="GGDEF"/>
    <property type="match status" value="1"/>
</dbReference>
<dbReference type="InterPro" id="IPR043128">
    <property type="entry name" value="Rev_trsase/Diguanyl_cyclase"/>
</dbReference>
<dbReference type="InterPro" id="IPR035919">
    <property type="entry name" value="EAL_sf"/>
</dbReference>
<dbReference type="Pfam" id="PF00563">
    <property type="entry name" value="EAL"/>
    <property type="match status" value="1"/>
</dbReference>
<dbReference type="Gene3D" id="3.30.70.270">
    <property type="match status" value="1"/>
</dbReference>
<dbReference type="Pfam" id="PF00990">
    <property type="entry name" value="GGDEF"/>
    <property type="match status" value="1"/>
</dbReference>
<dbReference type="EMBL" id="JABRWJ010000002">
    <property type="protein sequence ID" value="NRF66708.1"/>
    <property type="molecule type" value="Genomic_DNA"/>
</dbReference>
<dbReference type="InterPro" id="IPR000014">
    <property type="entry name" value="PAS"/>
</dbReference>